<dbReference type="PANTHER" id="PTHR38537">
    <property type="entry name" value="JITTERBUG, ISOFORM N"/>
    <property type="match status" value="1"/>
</dbReference>
<dbReference type="InterPro" id="IPR001298">
    <property type="entry name" value="Filamin/ABP280_rpt"/>
</dbReference>
<feature type="repeat" description="Filamin" evidence="3">
    <location>
        <begin position="376"/>
        <end position="458"/>
    </location>
</feature>
<dbReference type="InterPro" id="IPR014756">
    <property type="entry name" value="Ig_E-set"/>
</dbReference>
<protein>
    <submittedName>
        <fullName evidence="6">Filamin-A-like isoform X1</fullName>
    </submittedName>
</protein>
<dbReference type="InterPro" id="IPR017868">
    <property type="entry name" value="Filamin/ABP280_repeat-like"/>
</dbReference>
<dbReference type="Pfam" id="PF00630">
    <property type="entry name" value="Filamin"/>
    <property type="match status" value="7"/>
</dbReference>
<comment type="similarity">
    <text evidence="1">Belongs to the filamin family.</text>
</comment>
<dbReference type="InterPro" id="IPR013783">
    <property type="entry name" value="Ig-like_fold"/>
</dbReference>
<feature type="repeat" description="Filamin" evidence="3">
    <location>
        <begin position="181"/>
        <end position="266"/>
    </location>
</feature>
<feature type="repeat" description="Filamin" evidence="3">
    <location>
        <begin position="78"/>
        <end position="169"/>
    </location>
</feature>
<dbReference type="SUPFAM" id="SSF81296">
    <property type="entry name" value="E set domains"/>
    <property type="match status" value="9"/>
</dbReference>
<dbReference type="InterPro" id="IPR044801">
    <property type="entry name" value="Filamin"/>
</dbReference>
<dbReference type="Gene3D" id="2.60.40.10">
    <property type="entry name" value="Immunoglobulins"/>
    <property type="match status" value="9"/>
</dbReference>
<dbReference type="PROSITE" id="PS50194">
    <property type="entry name" value="FILAMIN_REPEAT"/>
    <property type="match status" value="9"/>
</dbReference>
<evidence type="ECO:0000256" key="3">
    <source>
        <dbReference type="PROSITE-ProRule" id="PRU00087"/>
    </source>
</evidence>
<gene>
    <name evidence="6" type="primary">LOC111119371</name>
</gene>
<evidence type="ECO:0000256" key="4">
    <source>
        <dbReference type="SAM" id="MobiDB-lite"/>
    </source>
</evidence>
<dbReference type="AlphaFoldDB" id="A0A8B8CLC9"/>
<dbReference type="OrthoDB" id="5334309at2759"/>
<proteinExistence type="inferred from homology"/>
<dbReference type="KEGG" id="cvn:111119371"/>
<reference evidence="6" key="1">
    <citation type="submission" date="2025-08" db="UniProtKB">
        <authorList>
            <consortium name="RefSeq"/>
        </authorList>
    </citation>
    <scope>IDENTIFICATION</scope>
    <source>
        <tissue evidence="6">Whole sample</tissue>
    </source>
</reference>
<sequence>MPGSKPWPWSQLPSSAIDHYKQTYKMPAPDADGLGPEIKDNADGSICVQYHPNKGGRHEVQMCYEGCAVDGSPFSCMVDQIDGSYVTAFGAGLVGGMSGQMVSFTVTAKQGSLSKLDVKVDGPTKTDITRKDHGDKCDISFLPMTPGIYNIIVKYNGKEMKGSPFVSKVSVHENGIPLKPGEGRKRSQLSLGNSSEYSLKVLETNVVDLVASVKLPSGAIEPCLLKKDSEGHLCVGSFAPKSTGDYAIHISRDEKPIKGSPFHIKVGDKELAHASKVKVTGPTTKAIANEPNNLEIDCSEAGYGGLSIVIEGPHRSEIECKHYENRKYKIAYSPHEPGIYILNLRFADDHLPGSPFLLQVEGEPSGRLRETVSKTMEQAEPVKKNQNCEFYLQIPGTNPFDMEASVTDPEGSTELCEIMDEEDFHYRMMFTPQMEGTHTISIKHKGLHISGSPFVYSVGQLASGGTHKVQVGGPGVEKGEVGVSNVFNIYTREAGAGELSVAVEGPSDALIKLEERPHGFLGVAYKVKVAGMYDIHIKFNDGHIPGSPFRVHISPDSGVARNVTVHSLKDRGLQVDKASTFTVSYNGAKGTLNACVRTPSGGHEDCFVQEMDEGLYGVRFIPKENGVHYLDIKLNDHHIPDSPFAIMVGSMAADPAMVLAHGDGLERGSTGTKNKFVVRTAGAGSSFLAVFIEGPSKCALSCREVDEGYEFSYTPFASGKYLITIKYGNINIAGSPYQSEVTARGGSGSGRKPSPLNETSSMVVETVEKRPGAKSLRRFRGDASKVNVRGPGLKKARCNATQSFTIDVKDAGHAMLCVGMVAPNGLPEPELMVKKNNPTQYTVSYRVVEAGEHTLCIRFGDEEVPGSPFSIAT</sequence>
<feature type="repeat" description="Filamin" evidence="3">
    <location>
        <begin position="650"/>
        <end position="741"/>
    </location>
</feature>
<dbReference type="GeneID" id="111119371"/>
<organism evidence="5 6">
    <name type="scientific">Crassostrea virginica</name>
    <name type="common">Eastern oyster</name>
    <dbReference type="NCBI Taxonomy" id="6565"/>
    <lineage>
        <taxon>Eukaryota</taxon>
        <taxon>Metazoa</taxon>
        <taxon>Spiralia</taxon>
        <taxon>Lophotrochozoa</taxon>
        <taxon>Mollusca</taxon>
        <taxon>Bivalvia</taxon>
        <taxon>Autobranchia</taxon>
        <taxon>Pteriomorphia</taxon>
        <taxon>Ostreida</taxon>
        <taxon>Ostreoidea</taxon>
        <taxon>Ostreidae</taxon>
        <taxon>Crassostrea</taxon>
    </lineage>
</organism>
<dbReference type="GO" id="GO:0051015">
    <property type="term" value="F:actin filament binding"/>
    <property type="evidence" value="ECO:0007669"/>
    <property type="project" value="InterPro"/>
</dbReference>
<dbReference type="SMART" id="SM00557">
    <property type="entry name" value="IG_FLMN"/>
    <property type="match status" value="8"/>
</dbReference>
<keyword evidence="5" id="KW-1185">Reference proteome</keyword>
<feature type="repeat" description="Filamin" evidence="3">
    <location>
        <begin position="461"/>
        <end position="553"/>
    </location>
</feature>
<evidence type="ECO:0000256" key="2">
    <source>
        <dbReference type="ARBA" id="ARBA00022737"/>
    </source>
</evidence>
<accession>A0A8B8CLC9</accession>
<feature type="repeat" description="Filamin" evidence="3">
    <location>
        <begin position="25"/>
        <end position="78"/>
    </location>
</feature>
<dbReference type="GO" id="GO:0030036">
    <property type="term" value="P:actin cytoskeleton organization"/>
    <property type="evidence" value="ECO:0007669"/>
    <property type="project" value="InterPro"/>
</dbReference>
<name>A0A8B8CLC9_CRAVI</name>
<feature type="repeat" description="Filamin" evidence="3">
    <location>
        <begin position="269"/>
        <end position="360"/>
    </location>
</feature>
<dbReference type="PANTHER" id="PTHR38537:SF8">
    <property type="entry name" value="FILAMIN-A"/>
    <property type="match status" value="1"/>
</dbReference>
<dbReference type="Proteomes" id="UP000694844">
    <property type="component" value="Chromosome 2"/>
</dbReference>
<evidence type="ECO:0000256" key="1">
    <source>
        <dbReference type="ARBA" id="ARBA00009238"/>
    </source>
</evidence>
<dbReference type="FunFam" id="2.60.40.10:FF:000092">
    <property type="entry name" value="Filamin-B isoform B"/>
    <property type="match status" value="1"/>
</dbReference>
<evidence type="ECO:0000313" key="5">
    <source>
        <dbReference type="Proteomes" id="UP000694844"/>
    </source>
</evidence>
<feature type="repeat" description="Filamin" evidence="3">
    <location>
        <begin position="778"/>
        <end position="873"/>
    </location>
</feature>
<dbReference type="RefSeq" id="XP_022315166.1">
    <property type="nucleotide sequence ID" value="XM_022459458.1"/>
</dbReference>
<evidence type="ECO:0000313" key="6">
    <source>
        <dbReference type="RefSeq" id="XP_022315166.1"/>
    </source>
</evidence>
<keyword evidence="2" id="KW-0677">Repeat</keyword>
<feature type="region of interest" description="Disordered" evidence="4">
    <location>
        <begin position="742"/>
        <end position="767"/>
    </location>
</feature>
<feature type="repeat" description="Filamin" evidence="3">
    <location>
        <begin position="555"/>
        <end position="648"/>
    </location>
</feature>